<dbReference type="Proteomes" id="UP000811282">
    <property type="component" value="Unassembled WGS sequence"/>
</dbReference>
<evidence type="ECO:0000313" key="2">
    <source>
        <dbReference type="Proteomes" id="UP000811282"/>
    </source>
</evidence>
<sequence length="37" mass="4512">MRACFFRYKSNLSRFTLLMKMNENFHDKVCRLAAIKK</sequence>
<dbReference type="NCBIfam" id="NF033440">
    <property type="entry name" value="small_YrbN"/>
    <property type="match status" value="1"/>
</dbReference>
<comment type="caution">
    <text evidence="1">The sequence shown here is derived from an EMBL/GenBank/DDBJ whole genome shotgun (WGS) entry which is preliminary data.</text>
</comment>
<proteinExistence type="predicted"/>
<evidence type="ECO:0000313" key="1">
    <source>
        <dbReference type="EMBL" id="MBT9432460.1"/>
    </source>
</evidence>
<gene>
    <name evidence="1" type="primary">yrbN</name>
    <name evidence="1" type="ORF">JZM24_10570</name>
</gene>
<keyword evidence="2" id="KW-1185">Reference proteome</keyword>
<organism evidence="1 2">
    <name type="scientific">Candidatus Sodalis endolongispinus</name>
    <dbReference type="NCBI Taxonomy" id="2812662"/>
    <lineage>
        <taxon>Bacteria</taxon>
        <taxon>Pseudomonadati</taxon>
        <taxon>Pseudomonadota</taxon>
        <taxon>Gammaproteobacteria</taxon>
        <taxon>Enterobacterales</taxon>
        <taxon>Bruguierivoracaceae</taxon>
        <taxon>Sodalis</taxon>
    </lineage>
</organism>
<accession>A0ABS5YBQ8</accession>
<protein>
    <submittedName>
        <fullName evidence="1">Protein YrbN</fullName>
    </submittedName>
</protein>
<dbReference type="EMBL" id="JAFJYC010000001">
    <property type="protein sequence ID" value="MBT9432460.1"/>
    <property type="molecule type" value="Genomic_DNA"/>
</dbReference>
<reference evidence="1 2" key="1">
    <citation type="journal article" date="2021" name="Genome Biol. Evol.">
        <title>The evolution of interdependence in a four-way mealybug symbiosis.</title>
        <authorList>
            <person name="Garber A.I."/>
            <person name="Kupper M."/>
            <person name="Laetsch D.R."/>
            <person name="Weldon S.R."/>
            <person name="Ladinsky M.S."/>
            <person name="Bjorkman P.J."/>
            <person name="McCutcheon J.P."/>
        </authorList>
    </citation>
    <scope>NUCLEOTIDE SEQUENCE [LARGE SCALE GENOMIC DNA]</scope>
    <source>
        <strain evidence="1">SOD</strain>
    </source>
</reference>
<name>A0ABS5YBQ8_9GAMM</name>
<dbReference type="InterPro" id="IPR049607">
    <property type="entry name" value="YrbN-like"/>
</dbReference>